<dbReference type="Pfam" id="PF17766">
    <property type="entry name" value="fn3_6"/>
    <property type="match status" value="1"/>
</dbReference>
<keyword evidence="4 5" id="KW-0720">Serine protease</keyword>
<feature type="domain" description="Inhibitor I9" evidence="10">
    <location>
        <begin position="40"/>
        <end position="136"/>
    </location>
</feature>
<evidence type="ECO:0000313" key="12">
    <source>
        <dbReference type="EMBL" id="MDX2910495.1"/>
    </source>
</evidence>
<name>A0ABU4L4T8_9ACTN</name>
<reference evidence="12 13" key="1">
    <citation type="journal article" date="2023" name="Microb. Genom.">
        <title>Mesoterricola silvestris gen. nov., sp. nov., Mesoterricola sediminis sp. nov., Geothrix oryzae sp. nov., Geothrix edaphica sp. nov., Geothrix rubra sp. nov., and Geothrix limicola sp. nov., six novel members of Acidobacteriota isolated from soils.</title>
        <authorList>
            <person name="Weisberg A.J."/>
            <person name="Pearce E."/>
            <person name="Kramer C.G."/>
            <person name="Chang J.H."/>
            <person name="Clarke C.R."/>
        </authorList>
    </citation>
    <scope>NUCLEOTIDE SEQUENCE [LARGE SCALE GENOMIC DNA]</scope>
    <source>
        <strain evidence="12 13">NRRL_B-2795</strain>
    </source>
</reference>
<feature type="signal peptide" evidence="7">
    <location>
        <begin position="1"/>
        <end position="20"/>
    </location>
</feature>
<feature type="active site" description="Charge relay system" evidence="5">
    <location>
        <position position="606"/>
    </location>
</feature>
<dbReference type="PROSITE" id="PS00138">
    <property type="entry name" value="SUBTILASE_SER"/>
    <property type="match status" value="1"/>
</dbReference>
<feature type="region of interest" description="Disordered" evidence="6">
    <location>
        <begin position="542"/>
        <end position="567"/>
    </location>
</feature>
<dbReference type="PROSITE" id="PS51892">
    <property type="entry name" value="SUBTILASE"/>
    <property type="match status" value="1"/>
</dbReference>
<feature type="region of interest" description="Disordered" evidence="6">
    <location>
        <begin position="272"/>
        <end position="302"/>
    </location>
</feature>
<dbReference type="EMBL" id="JARAVY010000006">
    <property type="protein sequence ID" value="MDX2910495.1"/>
    <property type="molecule type" value="Genomic_DNA"/>
</dbReference>
<protein>
    <submittedName>
        <fullName evidence="12">S8 family serine peptidase</fullName>
    </submittedName>
</protein>
<evidence type="ECO:0000256" key="5">
    <source>
        <dbReference type="PROSITE-ProRule" id="PRU01240"/>
    </source>
</evidence>
<dbReference type="Pfam" id="PF05922">
    <property type="entry name" value="Inhibitor_I9"/>
    <property type="match status" value="1"/>
</dbReference>
<evidence type="ECO:0000256" key="4">
    <source>
        <dbReference type="ARBA" id="ARBA00022825"/>
    </source>
</evidence>
<dbReference type="PANTHER" id="PTHR10795">
    <property type="entry name" value="PROPROTEIN CONVERTASE SUBTILISIN/KEXIN"/>
    <property type="match status" value="1"/>
</dbReference>
<dbReference type="InterPro" id="IPR003137">
    <property type="entry name" value="PA_domain"/>
</dbReference>
<dbReference type="InterPro" id="IPR010259">
    <property type="entry name" value="S8pro/Inhibitor_I9"/>
</dbReference>
<dbReference type="PRINTS" id="PR00723">
    <property type="entry name" value="SUBTILISIN"/>
</dbReference>
<dbReference type="InterPro" id="IPR041469">
    <property type="entry name" value="Subtilisin-like_FN3"/>
</dbReference>
<dbReference type="Gene3D" id="3.50.30.30">
    <property type="match status" value="1"/>
</dbReference>
<feature type="active site" description="Charge relay system" evidence="5">
    <location>
        <position position="213"/>
    </location>
</feature>
<feature type="region of interest" description="Disordered" evidence="6">
    <location>
        <begin position="640"/>
        <end position="668"/>
    </location>
</feature>
<dbReference type="Proteomes" id="UP001271723">
    <property type="component" value="Unassembled WGS sequence"/>
</dbReference>
<dbReference type="CDD" id="cd02120">
    <property type="entry name" value="PA_subtilisin_like"/>
    <property type="match status" value="1"/>
</dbReference>
<evidence type="ECO:0000259" key="11">
    <source>
        <dbReference type="Pfam" id="PF17766"/>
    </source>
</evidence>
<feature type="domain" description="Subtilisin-like protease fibronectin type-III" evidence="11">
    <location>
        <begin position="722"/>
        <end position="817"/>
    </location>
</feature>
<evidence type="ECO:0000259" key="8">
    <source>
        <dbReference type="Pfam" id="PF00082"/>
    </source>
</evidence>
<dbReference type="SUPFAM" id="SSF52743">
    <property type="entry name" value="Subtilisin-like"/>
    <property type="match status" value="1"/>
</dbReference>
<evidence type="ECO:0000256" key="6">
    <source>
        <dbReference type="SAM" id="MobiDB-lite"/>
    </source>
</evidence>
<dbReference type="InterPro" id="IPR045051">
    <property type="entry name" value="SBT"/>
</dbReference>
<sequence>MAPLLLAGSLALTGTVPAHAAIADAPDSGQKNRSYSAGTYVVRLSDDPVATYEGGLARLKQTAPEPGKRFDADSGAVKNYLRHLDTRRDDVLDAVPGVKKLYDYDYALNGFAARLTGRQATRLANTPGVVSVIPSKGHRITPPDDRMAPADSAPTATATATKSITLSTAAEGSVTAPPPDIPRFLGLSGKKGLWSKAGGPEHAGEGMIIGMVDTGFDPGNPMLAPLPEPRPDAEVIAKKWHGRCVAGDDSAPKAKITCNNKVIGADWFHAGTPAPSGTEVPSPLDTDSHGTHTATTAAGNYGTPASIPGTNVSGTLSGVAPAARLAVYKACWDRYCQDVDTVAAIDRAVADGVDVISFSIGNTLSDPTSMAMFNAAKAGVFVSAAASNLGPNTVENTAPWVTTVAATTHDTKYDYALALGDGSRFTNSGFSTGIPTAPLINAVDARKESADPAEAAMCFTGTLDAAKVKGKIVACDRGVNLIVDKANEVRDAGGVAVIVSNTPSSSQSYLWGDFSVPMFPLGQEDGAKVRAYAATEGASAELTPSRSVRTQAPAVSDFSSGGPDPFSNGDLLKPDLSAPGSMIAAGTVPGGAGGYAGHFGFMDGTSMAAPHISGLATLLKSLHPDWSPMEVKSALMTTASATDNEGKPIGRQRPTGQQGADSATPLDYGAGQVRPALAADPGLVYDSTSADWTSYLCSIGQEPTAEDATDACATAPKTDPSDLNYASIAVGDLAGRQTLTRTVTNVATETATYQATLQTPPGYKAQLTPKRLTLSPGESATYKVQLTRTDAAYGDWSYGSLTWSDTHSHHRVTSPIVLRATLLAAPHEVSVDGRNPTALTTRVGWTGELTAKADLYSPEKTTGTLIGTDTTDFAADPHTSDAVAKTQVHVPQDAPFTRVATTGADHLPGSNLDLYAFDADGTLVSPSPNAGSDEHADLPPGDYEVYIVQSELPEGSTSQQFTLWTWKVGQNTPAAHAVVTPANQQVVAGDLRDLTVTWPGAVPGERDLGVVEYGDGSSTVGRTALTFTQ</sequence>
<comment type="caution">
    <text evidence="12">The sequence shown here is derived from an EMBL/GenBank/DDBJ whole genome shotgun (WGS) entry which is preliminary data.</text>
</comment>
<dbReference type="InterPro" id="IPR037045">
    <property type="entry name" value="S8pro/Inhibitor_I9_sf"/>
</dbReference>
<dbReference type="Gene3D" id="3.40.50.200">
    <property type="entry name" value="Peptidase S8/S53 domain"/>
    <property type="match status" value="1"/>
</dbReference>
<dbReference type="RefSeq" id="WP_256964530.1">
    <property type="nucleotide sequence ID" value="NZ_JAGJBZ010000002.1"/>
</dbReference>
<keyword evidence="13" id="KW-1185">Reference proteome</keyword>
<gene>
    <name evidence="12" type="ORF">PV517_17525</name>
</gene>
<feature type="domain" description="Peptidase S8/S53" evidence="8">
    <location>
        <begin position="204"/>
        <end position="653"/>
    </location>
</feature>
<dbReference type="Pfam" id="PF00082">
    <property type="entry name" value="Peptidase_S8"/>
    <property type="match status" value="1"/>
</dbReference>
<evidence type="ECO:0000256" key="3">
    <source>
        <dbReference type="ARBA" id="ARBA00022801"/>
    </source>
</evidence>
<evidence type="ECO:0000313" key="13">
    <source>
        <dbReference type="Proteomes" id="UP001271723"/>
    </source>
</evidence>
<dbReference type="InterPro" id="IPR015500">
    <property type="entry name" value="Peptidase_S8_subtilisin-rel"/>
</dbReference>
<comment type="similarity">
    <text evidence="1 5">Belongs to the peptidase S8 family.</text>
</comment>
<evidence type="ECO:0000256" key="2">
    <source>
        <dbReference type="ARBA" id="ARBA00022670"/>
    </source>
</evidence>
<accession>A0ABU4L4T8</accession>
<feature type="chain" id="PRO_5046747007" evidence="7">
    <location>
        <begin position="21"/>
        <end position="1029"/>
    </location>
</feature>
<dbReference type="Gene3D" id="2.60.40.2310">
    <property type="match status" value="1"/>
</dbReference>
<dbReference type="Pfam" id="PF02225">
    <property type="entry name" value="PA"/>
    <property type="match status" value="1"/>
</dbReference>
<evidence type="ECO:0000256" key="1">
    <source>
        <dbReference type="ARBA" id="ARBA00011073"/>
    </source>
</evidence>
<feature type="domain" description="PA" evidence="9">
    <location>
        <begin position="437"/>
        <end position="527"/>
    </location>
</feature>
<evidence type="ECO:0000259" key="9">
    <source>
        <dbReference type="Pfam" id="PF02225"/>
    </source>
</evidence>
<feature type="active site" description="Charge relay system" evidence="5">
    <location>
        <position position="289"/>
    </location>
</feature>
<keyword evidence="2 5" id="KW-0645">Protease</keyword>
<evidence type="ECO:0000259" key="10">
    <source>
        <dbReference type="Pfam" id="PF05922"/>
    </source>
</evidence>
<dbReference type="InterPro" id="IPR000209">
    <property type="entry name" value="Peptidase_S8/S53_dom"/>
</dbReference>
<dbReference type="InterPro" id="IPR036852">
    <property type="entry name" value="Peptidase_S8/S53_dom_sf"/>
</dbReference>
<keyword evidence="7" id="KW-0732">Signal</keyword>
<keyword evidence="3 5" id="KW-0378">Hydrolase</keyword>
<evidence type="ECO:0000256" key="7">
    <source>
        <dbReference type="SAM" id="SignalP"/>
    </source>
</evidence>
<dbReference type="Gene3D" id="3.30.70.80">
    <property type="entry name" value="Peptidase S8 propeptide/proteinase inhibitor I9"/>
    <property type="match status" value="1"/>
</dbReference>
<proteinExistence type="inferred from homology"/>
<dbReference type="InterPro" id="IPR023828">
    <property type="entry name" value="Peptidase_S8_Ser-AS"/>
</dbReference>
<organism evidence="12 13">
    <name type="scientific">Streptomyces griseiscabiei</name>
    <dbReference type="NCBI Taxonomy" id="2993540"/>
    <lineage>
        <taxon>Bacteria</taxon>
        <taxon>Bacillati</taxon>
        <taxon>Actinomycetota</taxon>
        <taxon>Actinomycetes</taxon>
        <taxon>Kitasatosporales</taxon>
        <taxon>Streptomycetaceae</taxon>
        <taxon>Streptomyces</taxon>
    </lineage>
</organism>